<feature type="region of interest" description="Disordered" evidence="1">
    <location>
        <begin position="1"/>
        <end position="21"/>
    </location>
</feature>
<feature type="transmembrane region" description="Helical" evidence="2">
    <location>
        <begin position="238"/>
        <end position="257"/>
    </location>
</feature>
<protein>
    <recommendedName>
        <fullName evidence="3">DUF6594 domain-containing protein</fullName>
    </recommendedName>
</protein>
<reference evidence="4" key="1">
    <citation type="journal article" date="2020" name="Stud. Mycol.">
        <title>101 Dothideomycetes genomes: a test case for predicting lifestyles and emergence of pathogens.</title>
        <authorList>
            <person name="Haridas S."/>
            <person name="Albert R."/>
            <person name="Binder M."/>
            <person name="Bloem J."/>
            <person name="Labutti K."/>
            <person name="Salamov A."/>
            <person name="Andreopoulos B."/>
            <person name="Baker S."/>
            <person name="Barry K."/>
            <person name="Bills G."/>
            <person name="Bluhm B."/>
            <person name="Cannon C."/>
            <person name="Castanera R."/>
            <person name="Culley D."/>
            <person name="Daum C."/>
            <person name="Ezra D."/>
            <person name="Gonzalez J."/>
            <person name="Henrissat B."/>
            <person name="Kuo A."/>
            <person name="Liang C."/>
            <person name="Lipzen A."/>
            <person name="Lutzoni F."/>
            <person name="Magnuson J."/>
            <person name="Mondo S."/>
            <person name="Nolan M."/>
            <person name="Ohm R."/>
            <person name="Pangilinan J."/>
            <person name="Park H.-J."/>
            <person name="Ramirez L."/>
            <person name="Alfaro M."/>
            <person name="Sun H."/>
            <person name="Tritt A."/>
            <person name="Yoshinaga Y."/>
            <person name="Zwiers L.-H."/>
            <person name="Turgeon B."/>
            <person name="Goodwin S."/>
            <person name="Spatafora J."/>
            <person name="Crous P."/>
            <person name="Grigoriev I."/>
        </authorList>
    </citation>
    <scope>NUCLEOTIDE SEQUENCE</scope>
    <source>
        <strain evidence="4">CBS 130266</strain>
    </source>
</reference>
<dbReference type="EMBL" id="MU007031">
    <property type="protein sequence ID" value="KAF2431523.1"/>
    <property type="molecule type" value="Genomic_DNA"/>
</dbReference>
<feature type="domain" description="DUF6594" evidence="3">
    <location>
        <begin position="31"/>
        <end position="275"/>
    </location>
</feature>
<sequence>MASLLPSHEKRPLSVSKSPTSEEVARPRGFAELAFLISTDQDFSIFRRFDELGARSLLRMQAQLVQYEQQLRVMELGRSDGEERLDGVLDQVEVLIKRYHKAILRQHQIHKLSTPNRPTVNKIDNWLQNATEGRPVGEILIEDYEPIAEDNSTHYWRTRDYALLKSPTYKDTWTEMWTRKYLGRLLHEERPVPPEWSGYYFDRSKVERIKDYLAFPVAVVFLVVPAFLFHFICDGSKRLGILLGFIIGLALAIQIFMGTGRKETLGSALAYTGVMGLLLSNGTASKCKTS</sequence>
<dbReference type="InterPro" id="IPR046529">
    <property type="entry name" value="DUF6594"/>
</dbReference>
<evidence type="ECO:0000259" key="3">
    <source>
        <dbReference type="Pfam" id="PF20237"/>
    </source>
</evidence>
<proteinExistence type="predicted"/>
<feature type="transmembrane region" description="Helical" evidence="2">
    <location>
        <begin position="212"/>
        <end position="232"/>
    </location>
</feature>
<evidence type="ECO:0000256" key="2">
    <source>
        <dbReference type="SAM" id="Phobius"/>
    </source>
</evidence>
<keyword evidence="2" id="KW-1133">Transmembrane helix</keyword>
<dbReference type="Pfam" id="PF20237">
    <property type="entry name" value="DUF6594"/>
    <property type="match status" value="1"/>
</dbReference>
<keyword evidence="2" id="KW-0472">Membrane</keyword>
<gene>
    <name evidence="4" type="ORF">EJ08DRAFT_648785</name>
</gene>
<keyword evidence="2" id="KW-0812">Transmembrane</keyword>
<keyword evidence="5" id="KW-1185">Reference proteome</keyword>
<dbReference type="Proteomes" id="UP000800235">
    <property type="component" value="Unassembled WGS sequence"/>
</dbReference>
<dbReference type="PANTHER" id="PTHR34502:SF5">
    <property type="entry name" value="DUF6594 DOMAIN-CONTAINING PROTEIN"/>
    <property type="match status" value="1"/>
</dbReference>
<name>A0A9P4NUD1_9PEZI</name>
<evidence type="ECO:0000256" key="1">
    <source>
        <dbReference type="SAM" id="MobiDB-lite"/>
    </source>
</evidence>
<dbReference type="PANTHER" id="PTHR34502">
    <property type="entry name" value="DUF6594 DOMAIN-CONTAINING PROTEIN-RELATED"/>
    <property type="match status" value="1"/>
</dbReference>
<evidence type="ECO:0000313" key="5">
    <source>
        <dbReference type="Proteomes" id="UP000800235"/>
    </source>
</evidence>
<dbReference type="AlphaFoldDB" id="A0A9P4NUD1"/>
<accession>A0A9P4NUD1</accession>
<evidence type="ECO:0000313" key="4">
    <source>
        <dbReference type="EMBL" id="KAF2431523.1"/>
    </source>
</evidence>
<organism evidence="4 5">
    <name type="scientific">Tothia fuscella</name>
    <dbReference type="NCBI Taxonomy" id="1048955"/>
    <lineage>
        <taxon>Eukaryota</taxon>
        <taxon>Fungi</taxon>
        <taxon>Dikarya</taxon>
        <taxon>Ascomycota</taxon>
        <taxon>Pezizomycotina</taxon>
        <taxon>Dothideomycetes</taxon>
        <taxon>Pleosporomycetidae</taxon>
        <taxon>Venturiales</taxon>
        <taxon>Cylindrosympodiaceae</taxon>
        <taxon>Tothia</taxon>
    </lineage>
</organism>
<dbReference type="OrthoDB" id="3533814at2759"/>
<comment type="caution">
    <text evidence="4">The sequence shown here is derived from an EMBL/GenBank/DDBJ whole genome shotgun (WGS) entry which is preliminary data.</text>
</comment>